<gene>
    <name evidence="2" type="ORF">Slati_0187200</name>
</gene>
<comment type="caution">
    <text evidence="2">The sequence shown here is derived from an EMBL/GenBank/DDBJ whole genome shotgun (WGS) entry which is preliminary data.</text>
</comment>
<dbReference type="Pfam" id="PF00582">
    <property type="entry name" value="Usp"/>
    <property type="match status" value="1"/>
</dbReference>
<protein>
    <recommendedName>
        <fullName evidence="1">UspA domain-containing protein</fullName>
    </recommendedName>
</protein>
<proteinExistence type="predicted"/>
<evidence type="ECO:0000259" key="1">
    <source>
        <dbReference type="Pfam" id="PF00582"/>
    </source>
</evidence>
<dbReference type="Gene3D" id="3.40.50.620">
    <property type="entry name" value="HUPs"/>
    <property type="match status" value="1"/>
</dbReference>
<dbReference type="SUPFAM" id="SSF52402">
    <property type="entry name" value="Adenine nucleotide alpha hydrolases-like"/>
    <property type="match status" value="1"/>
</dbReference>
<feature type="domain" description="UspA" evidence="1">
    <location>
        <begin position="1"/>
        <end position="55"/>
    </location>
</feature>
<accession>A0AAW2YBI5</accession>
<dbReference type="AlphaFoldDB" id="A0AAW2YBI5"/>
<sequence length="122" mass="13438">MDYSATSKSALNWAINNLIDEGDQIIIIHVVSPKADPTSKQLFADTGSPLISLEEFREINVSKHYGLNPDPEVLDMLDTVSKTRRVRVVAKVYWGIQGKSCAMLRNSSSLIHLSSGAGTRNH</sequence>
<evidence type="ECO:0000313" key="2">
    <source>
        <dbReference type="EMBL" id="KAL0462996.1"/>
    </source>
</evidence>
<name>A0AAW2YBI5_9LAMI</name>
<organism evidence="2">
    <name type="scientific">Sesamum latifolium</name>
    <dbReference type="NCBI Taxonomy" id="2727402"/>
    <lineage>
        <taxon>Eukaryota</taxon>
        <taxon>Viridiplantae</taxon>
        <taxon>Streptophyta</taxon>
        <taxon>Embryophyta</taxon>
        <taxon>Tracheophyta</taxon>
        <taxon>Spermatophyta</taxon>
        <taxon>Magnoliopsida</taxon>
        <taxon>eudicotyledons</taxon>
        <taxon>Gunneridae</taxon>
        <taxon>Pentapetalae</taxon>
        <taxon>asterids</taxon>
        <taxon>lamiids</taxon>
        <taxon>Lamiales</taxon>
        <taxon>Pedaliaceae</taxon>
        <taxon>Sesamum</taxon>
    </lineage>
</organism>
<dbReference type="InterPro" id="IPR014729">
    <property type="entry name" value="Rossmann-like_a/b/a_fold"/>
</dbReference>
<dbReference type="PANTHER" id="PTHR46100">
    <property type="entry name" value="IMP2'P"/>
    <property type="match status" value="1"/>
</dbReference>
<dbReference type="PANTHER" id="PTHR46100:SF1">
    <property type="entry name" value="OS02G0773200 PROTEIN"/>
    <property type="match status" value="1"/>
</dbReference>
<dbReference type="InterPro" id="IPR006016">
    <property type="entry name" value="UspA"/>
</dbReference>
<reference evidence="2" key="1">
    <citation type="submission" date="2020-06" db="EMBL/GenBank/DDBJ databases">
        <authorList>
            <person name="Li T."/>
            <person name="Hu X."/>
            <person name="Zhang T."/>
            <person name="Song X."/>
            <person name="Zhang H."/>
            <person name="Dai N."/>
            <person name="Sheng W."/>
            <person name="Hou X."/>
            <person name="Wei L."/>
        </authorList>
    </citation>
    <scope>NUCLEOTIDE SEQUENCE</scope>
    <source>
        <strain evidence="2">KEN1</strain>
        <tissue evidence="2">Leaf</tissue>
    </source>
</reference>
<dbReference type="EMBL" id="JACGWN010000001">
    <property type="protein sequence ID" value="KAL0462996.1"/>
    <property type="molecule type" value="Genomic_DNA"/>
</dbReference>
<reference evidence="2" key="2">
    <citation type="journal article" date="2024" name="Plant">
        <title>Genomic evolution and insights into agronomic trait innovations of Sesamum species.</title>
        <authorList>
            <person name="Miao H."/>
            <person name="Wang L."/>
            <person name="Qu L."/>
            <person name="Liu H."/>
            <person name="Sun Y."/>
            <person name="Le M."/>
            <person name="Wang Q."/>
            <person name="Wei S."/>
            <person name="Zheng Y."/>
            <person name="Lin W."/>
            <person name="Duan Y."/>
            <person name="Cao H."/>
            <person name="Xiong S."/>
            <person name="Wang X."/>
            <person name="Wei L."/>
            <person name="Li C."/>
            <person name="Ma Q."/>
            <person name="Ju M."/>
            <person name="Zhao R."/>
            <person name="Li G."/>
            <person name="Mu C."/>
            <person name="Tian Q."/>
            <person name="Mei H."/>
            <person name="Zhang T."/>
            <person name="Gao T."/>
            <person name="Zhang H."/>
        </authorList>
    </citation>
    <scope>NUCLEOTIDE SEQUENCE</scope>
    <source>
        <strain evidence="2">KEN1</strain>
    </source>
</reference>